<feature type="transmembrane region" description="Helical" evidence="1">
    <location>
        <begin position="49"/>
        <end position="66"/>
    </location>
</feature>
<reference evidence="2 3" key="1">
    <citation type="submission" date="2019-04" db="EMBL/GenBank/DDBJ databases">
        <title>Flavobacterium sp. strain DS2-A Genome sequencing and assembly.</title>
        <authorList>
            <person name="Kim I."/>
        </authorList>
    </citation>
    <scope>NUCLEOTIDE SEQUENCE [LARGE SCALE GENOMIC DNA]</scope>
    <source>
        <strain evidence="2 3">DS2-A</strain>
    </source>
</reference>
<dbReference type="RefSeq" id="WP_135525143.1">
    <property type="nucleotide sequence ID" value="NZ_SRLH01000002.1"/>
</dbReference>
<dbReference type="Proteomes" id="UP000297407">
    <property type="component" value="Unassembled WGS sequence"/>
</dbReference>
<keyword evidence="3" id="KW-1185">Reference proteome</keyword>
<keyword evidence="1" id="KW-1133">Transmembrane helix</keyword>
<protein>
    <submittedName>
        <fullName evidence="2">Uncharacterized protein</fullName>
    </submittedName>
</protein>
<evidence type="ECO:0000313" key="3">
    <source>
        <dbReference type="Proteomes" id="UP000297407"/>
    </source>
</evidence>
<proteinExistence type="predicted"/>
<sequence length="150" mass="17266">MKEYFKYEHGYVNINNQDLFLTNSGNWSETLTIEEKSSKTIRKNNAKNVKIYIYFLLVICLMALIISRSQTGAIPLGLILLAFGAFLYMKRDLGNRYKIPLSKIKSIEISANEAKIIFLNESNVEDSETIRKIESKGIPILSEIIDKRKR</sequence>
<comment type="caution">
    <text evidence="2">The sequence shown here is derived from an EMBL/GenBank/DDBJ whole genome shotgun (WGS) entry which is preliminary data.</text>
</comment>
<feature type="transmembrane region" description="Helical" evidence="1">
    <location>
        <begin position="72"/>
        <end position="89"/>
    </location>
</feature>
<keyword evidence="1" id="KW-0472">Membrane</keyword>
<dbReference type="AlphaFoldDB" id="A0A4Z0LAR3"/>
<organism evidence="2 3">
    <name type="scientific">Flavobacterium humi</name>
    <dbReference type="NCBI Taxonomy" id="2562683"/>
    <lineage>
        <taxon>Bacteria</taxon>
        <taxon>Pseudomonadati</taxon>
        <taxon>Bacteroidota</taxon>
        <taxon>Flavobacteriia</taxon>
        <taxon>Flavobacteriales</taxon>
        <taxon>Flavobacteriaceae</taxon>
        <taxon>Flavobacterium</taxon>
    </lineage>
</organism>
<keyword evidence="1" id="KW-0812">Transmembrane</keyword>
<gene>
    <name evidence="2" type="ORF">E4635_02995</name>
</gene>
<dbReference type="EMBL" id="SRLH01000002">
    <property type="protein sequence ID" value="TGD58833.1"/>
    <property type="molecule type" value="Genomic_DNA"/>
</dbReference>
<accession>A0A4Z0LAR3</accession>
<dbReference type="OrthoDB" id="1369954at2"/>
<evidence type="ECO:0000256" key="1">
    <source>
        <dbReference type="SAM" id="Phobius"/>
    </source>
</evidence>
<evidence type="ECO:0000313" key="2">
    <source>
        <dbReference type="EMBL" id="TGD58833.1"/>
    </source>
</evidence>
<name>A0A4Z0LAR3_9FLAO</name>